<dbReference type="InterPro" id="IPR036864">
    <property type="entry name" value="Zn2-C6_fun-type_DNA-bd_sf"/>
</dbReference>
<accession>A0A6A5QJK6</accession>
<evidence type="ECO:0000256" key="3">
    <source>
        <dbReference type="ARBA" id="ARBA00023015"/>
    </source>
</evidence>
<feature type="domain" description="Zn(2)-C6 fungal-type" evidence="7">
    <location>
        <begin position="49"/>
        <end position="79"/>
    </location>
</feature>
<dbReference type="AlphaFoldDB" id="A0A6A5QJK6"/>
<keyword evidence="4" id="KW-0804">Transcription</keyword>
<dbReference type="GO" id="GO:0003677">
    <property type="term" value="F:DNA binding"/>
    <property type="evidence" value="ECO:0007669"/>
    <property type="project" value="InterPro"/>
</dbReference>
<dbReference type="OrthoDB" id="5376052at2759"/>
<dbReference type="InterPro" id="IPR001138">
    <property type="entry name" value="Zn2Cys6_DnaBD"/>
</dbReference>
<dbReference type="GO" id="GO:0006351">
    <property type="term" value="P:DNA-templated transcription"/>
    <property type="evidence" value="ECO:0007669"/>
    <property type="project" value="InterPro"/>
</dbReference>
<feature type="compositionally biased region" description="Low complexity" evidence="6">
    <location>
        <begin position="13"/>
        <end position="39"/>
    </location>
</feature>
<gene>
    <name evidence="8" type="ORF">BDU57DRAFT_478132</name>
</gene>
<evidence type="ECO:0000256" key="2">
    <source>
        <dbReference type="ARBA" id="ARBA00022723"/>
    </source>
</evidence>
<evidence type="ECO:0000256" key="4">
    <source>
        <dbReference type="ARBA" id="ARBA00023163"/>
    </source>
</evidence>
<evidence type="ECO:0000313" key="9">
    <source>
        <dbReference type="Proteomes" id="UP000800096"/>
    </source>
</evidence>
<dbReference type="EMBL" id="ML979137">
    <property type="protein sequence ID" value="KAF1914247.1"/>
    <property type="molecule type" value="Genomic_DNA"/>
</dbReference>
<organism evidence="8 9">
    <name type="scientific">Ampelomyces quisqualis</name>
    <name type="common">Powdery mildew agent</name>
    <dbReference type="NCBI Taxonomy" id="50730"/>
    <lineage>
        <taxon>Eukaryota</taxon>
        <taxon>Fungi</taxon>
        <taxon>Dikarya</taxon>
        <taxon>Ascomycota</taxon>
        <taxon>Pezizomycotina</taxon>
        <taxon>Dothideomycetes</taxon>
        <taxon>Pleosporomycetidae</taxon>
        <taxon>Pleosporales</taxon>
        <taxon>Pleosporineae</taxon>
        <taxon>Phaeosphaeriaceae</taxon>
        <taxon>Ampelomyces</taxon>
    </lineage>
</organism>
<dbReference type="Pfam" id="PF04082">
    <property type="entry name" value="Fungal_trans"/>
    <property type="match status" value="1"/>
</dbReference>
<evidence type="ECO:0000259" key="7">
    <source>
        <dbReference type="PROSITE" id="PS50048"/>
    </source>
</evidence>
<evidence type="ECO:0000256" key="5">
    <source>
        <dbReference type="ARBA" id="ARBA00023242"/>
    </source>
</evidence>
<dbReference type="GO" id="GO:0000981">
    <property type="term" value="F:DNA-binding transcription factor activity, RNA polymerase II-specific"/>
    <property type="evidence" value="ECO:0007669"/>
    <property type="project" value="InterPro"/>
</dbReference>
<dbReference type="PROSITE" id="PS50048">
    <property type="entry name" value="ZN2_CY6_FUNGAL_2"/>
    <property type="match status" value="1"/>
</dbReference>
<dbReference type="SMART" id="SM00066">
    <property type="entry name" value="GAL4"/>
    <property type="match status" value="1"/>
</dbReference>
<reference evidence="8" key="1">
    <citation type="journal article" date="2020" name="Stud. Mycol.">
        <title>101 Dothideomycetes genomes: a test case for predicting lifestyles and emergence of pathogens.</title>
        <authorList>
            <person name="Haridas S."/>
            <person name="Albert R."/>
            <person name="Binder M."/>
            <person name="Bloem J."/>
            <person name="Labutti K."/>
            <person name="Salamov A."/>
            <person name="Andreopoulos B."/>
            <person name="Baker S."/>
            <person name="Barry K."/>
            <person name="Bills G."/>
            <person name="Bluhm B."/>
            <person name="Cannon C."/>
            <person name="Castanera R."/>
            <person name="Culley D."/>
            <person name="Daum C."/>
            <person name="Ezra D."/>
            <person name="Gonzalez J."/>
            <person name="Henrissat B."/>
            <person name="Kuo A."/>
            <person name="Liang C."/>
            <person name="Lipzen A."/>
            <person name="Lutzoni F."/>
            <person name="Magnuson J."/>
            <person name="Mondo S."/>
            <person name="Nolan M."/>
            <person name="Ohm R."/>
            <person name="Pangilinan J."/>
            <person name="Park H.-J."/>
            <person name="Ramirez L."/>
            <person name="Alfaro M."/>
            <person name="Sun H."/>
            <person name="Tritt A."/>
            <person name="Yoshinaga Y."/>
            <person name="Zwiers L.-H."/>
            <person name="Turgeon B."/>
            <person name="Goodwin S."/>
            <person name="Spatafora J."/>
            <person name="Crous P."/>
            <person name="Grigoriev I."/>
        </authorList>
    </citation>
    <scope>NUCLEOTIDE SEQUENCE</scope>
    <source>
        <strain evidence="8">HMLAC05119</strain>
    </source>
</reference>
<name>A0A6A5QJK6_AMPQU</name>
<dbReference type="InterPro" id="IPR050815">
    <property type="entry name" value="TF_fung"/>
</dbReference>
<dbReference type="PROSITE" id="PS00463">
    <property type="entry name" value="ZN2_CY6_FUNGAL_1"/>
    <property type="match status" value="1"/>
</dbReference>
<protein>
    <submittedName>
        <fullName evidence="8">Fungal-specific transcription factor domain-containing protein</fullName>
    </submittedName>
</protein>
<dbReference type="Pfam" id="PF00172">
    <property type="entry name" value="Zn_clus"/>
    <property type="match status" value="1"/>
</dbReference>
<dbReference type="SMART" id="SM00906">
    <property type="entry name" value="Fungal_trans"/>
    <property type="match status" value="1"/>
</dbReference>
<evidence type="ECO:0000256" key="1">
    <source>
        <dbReference type="ARBA" id="ARBA00004123"/>
    </source>
</evidence>
<dbReference type="SUPFAM" id="SSF57701">
    <property type="entry name" value="Zn2/Cys6 DNA-binding domain"/>
    <property type="match status" value="1"/>
</dbReference>
<dbReference type="GO" id="GO:0005634">
    <property type="term" value="C:nucleus"/>
    <property type="evidence" value="ECO:0007669"/>
    <property type="project" value="UniProtKB-SubCell"/>
</dbReference>
<feature type="compositionally biased region" description="Polar residues" evidence="6">
    <location>
        <begin position="1"/>
        <end position="10"/>
    </location>
</feature>
<keyword evidence="2" id="KW-0479">Metal-binding</keyword>
<sequence length="742" mass="82312">MLAMSATPTPNGAAHAHTASPSAASSDEGSSGDDAGAASAKRKRPVSVSCETCKTRKVKCDRAHPACGWCLKNHSACIYLPRKKPGLRAGYGRELEARLDKLEARLVQQQTQIHQLAAPPPHPLPSFRSPPVLHTPHIPRPETALFLQKPAPAFPSQSAIPHQFGAGVTDGRPTPSVTGNGYHGQADADFPPYDLLYALVDLFFKHIYPWCPILHRQTTLNALFGDTPLDEEDRVILHAVVATTAKFSTDARLTPEKRARYHASSKSKVLLYGIENSSVKSLQALVILALDVVGCSNGPPGWNLLALITRSVVQLGLAMETYSPAVAPQFASIYTLRAIVLPEPKDWIEEESRRRLFWMIYVLDRYATVATAFEFALDENEIDRRLPCRDDLYARNVSVQTRWFQTCTRSDYSMNRPENLGPFSYYVEVLGILTKVHKFLKQPVDITSLGDVEKWQSQYRELDSAIENWKYNLPQDLGNAARLFTKSGLGQNLNSGLVMLHAAYHTTLIRLHSSAAYPTHRSPIFAPSFSAGQKCLSAVENLTTLCASVRDNGLLSKLGPPFAFSLWVAARVLLVHGSTIDHRVDASIHLLVNTLQELGQYWEVGTRYATLLSRVLSEYHESQQTPSGLNGERVTPSTVKILADMRRCAFDLDFLISRQPKLNSNARLSSVTPARTPAPNELEYLDVFDFFNLPRLPISMESTMSYSAVDGMQMPEGAYENESNITNYMVDASSDWFMKQPA</sequence>
<feature type="region of interest" description="Disordered" evidence="6">
    <location>
        <begin position="1"/>
        <end position="41"/>
    </location>
</feature>
<proteinExistence type="predicted"/>
<evidence type="ECO:0000256" key="6">
    <source>
        <dbReference type="SAM" id="MobiDB-lite"/>
    </source>
</evidence>
<dbReference type="GO" id="GO:0008270">
    <property type="term" value="F:zinc ion binding"/>
    <property type="evidence" value="ECO:0007669"/>
    <property type="project" value="InterPro"/>
</dbReference>
<dbReference type="Proteomes" id="UP000800096">
    <property type="component" value="Unassembled WGS sequence"/>
</dbReference>
<dbReference type="InterPro" id="IPR007219">
    <property type="entry name" value="XnlR_reg_dom"/>
</dbReference>
<dbReference type="PANTHER" id="PTHR47338:SF28">
    <property type="entry name" value="C6 TRANSCRIPTION FACTOR"/>
    <property type="match status" value="1"/>
</dbReference>
<dbReference type="Gene3D" id="4.10.240.10">
    <property type="entry name" value="Zn(2)-C6 fungal-type DNA-binding domain"/>
    <property type="match status" value="1"/>
</dbReference>
<dbReference type="CDD" id="cd00067">
    <property type="entry name" value="GAL4"/>
    <property type="match status" value="1"/>
</dbReference>
<keyword evidence="5" id="KW-0539">Nucleus</keyword>
<keyword evidence="9" id="KW-1185">Reference proteome</keyword>
<evidence type="ECO:0000313" key="8">
    <source>
        <dbReference type="EMBL" id="KAF1914247.1"/>
    </source>
</evidence>
<dbReference type="PANTHER" id="PTHR47338">
    <property type="entry name" value="ZN(II)2CYS6 TRANSCRIPTION FACTOR (EUROFUNG)-RELATED"/>
    <property type="match status" value="1"/>
</dbReference>
<keyword evidence="3" id="KW-0805">Transcription regulation</keyword>
<dbReference type="CDD" id="cd12148">
    <property type="entry name" value="fungal_TF_MHR"/>
    <property type="match status" value="1"/>
</dbReference>
<comment type="subcellular location">
    <subcellularLocation>
        <location evidence="1">Nucleus</location>
    </subcellularLocation>
</comment>